<feature type="domain" description="Carrier" evidence="1">
    <location>
        <begin position="356"/>
        <end position="432"/>
    </location>
</feature>
<dbReference type="SUPFAM" id="SSF56801">
    <property type="entry name" value="Acetyl-CoA synthetase-like"/>
    <property type="match status" value="1"/>
</dbReference>
<dbReference type="InterPro" id="IPR001242">
    <property type="entry name" value="Condensation_dom"/>
</dbReference>
<evidence type="ECO:0000313" key="3">
    <source>
        <dbReference type="Proteomes" id="UP000481153"/>
    </source>
</evidence>
<accession>A0A6G0W3L8</accession>
<dbReference type="InterPro" id="IPR045851">
    <property type="entry name" value="AMP-bd_C_sf"/>
</dbReference>
<dbReference type="Pfam" id="PF00550">
    <property type="entry name" value="PP-binding"/>
    <property type="match status" value="1"/>
</dbReference>
<dbReference type="GO" id="GO:0003824">
    <property type="term" value="F:catalytic activity"/>
    <property type="evidence" value="ECO:0007669"/>
    <property type="project" value="InterPro"/>
</dbReference>
<dbReference type="GO" id="GO:0031177">
    <property type="term" value="F:phosphopantetheine binding"/>
    <property type="evidence" value="ECO:0007669"/>
    <property type="project" value="TreeGrafter"/>
</dbReference>
<name>A0A6G0W3L8_9STRA</name>
<dbReference type="Gene3D" id="1.10.1200.10">
    <property type="entry name" value="ACP-like"/>
    <property type="match status" value="1"/>
</dbReference>
<dbReference type="SUPFAM" id="SSF52777">
    <property type="entry name" value="CoA-dependent acyltransferases"/>
    <property type="match status" value="1"/>
</dbReference>
<dbReference type="PANTHER" id="PTHR45527:SF1">
    <property type="entry name" value="FATTY ACID SYNTHASE"/>
    <property type="match status" value="1"/>
</dbReference>
<dbReference type="SUPFAM" id="SSF47336">
    <property type="entry name" value="ACP-like"/>
    <property type="match status" value="1"/>
</dbReference>
<gene>
    <name evidence="2" type="ORF">Ae201684_019053</name>
</gene>
<protein>
    <recommendedName>
        <fullName evidence="1">Carrier domain-containing protein</fullName>
    </recommendedName>
</protein>
<dbReference type="InterPro" id="IPR023213">
    <property type="entry name" value="CAT-like_dom_sf"/>
</dbReference>
<dbReference type="Gene3D" id="3.30.559.10">
    <property type="entry name" value="Chloramphenicol acetyltransferase-like domain"/>
    <property type="match status" value="1"/>
</dbReference>
<dbReference type="Gene3D" id="3.30.300.30">
    <property type="match status" value="1"/>
</dbReference>
<evidence type="ECO:0000313" key="2">
    <source>
        <dbReference type="EMBL" id="KAF0721586.1"/>
    </source>
</evidence>
<dbReference type="VEuPathDB" id="FungiDB:AeMF1_007265"/>
<dbReference type="Pfam" id="PF00668">
    <property type="entry name" value="Condensation"/>
    <property type="match status" value="1"/>
</dbReference>
<organism evidence="2 3">
    <name type="scientific">Aphanomyces euteiches</name>
    <dbReference type="NCBI Taxonomy" id="100861"/>
    <lineage>
        <taxon>Eukaryota</taxon>
        <taxon>Sar</taxon>
        <taxon>Stramenopiles</taxon>
        <taxon>Oomycota</taxon>
        <taxon>Saprolegniomycetes</taxon>
        <taxon>Saprolegniales</taxon>
        <taxon>Verrucalvaceae</taxon>
        <taxon>Aphanomyces</taxon>
    </lineage>
</organism>
<dbReference type="InterPro" id="IPR036736">
    <property type="entry name" value="ACP-like_sf"/>
</dbReference>
<dbReference type="PROSITE" id="PS50075">
    <property type="entry name" value="CARRIER"/>
    <property type="match status" value="1"/>
</dbReference>
<keyword evidence="3" id="KW-1185">Reference proteome</keyword>
<dbReference type="PANTHER" id="PTHR45527">
    <property type="entry name" value="NONRIBOSOMAL PEPTIDE SYNTHETASE"/>
    <property type="match status" value="1"/>
</dbReference>
<dbReference type="GO" id="GO:0044550">
    <property type="term" value="P:secondary metabolite biosynthetic process"/>
    <property type="evidence" value="ECO:0007669"/>
    <property type="project" value="TreeGrafter"/>
</dbReference>
<evidence type="ECO:0000259" key="1">
    <source>
        <dbReference type="PROSITE" id="PS50075"/>
    </source>
</evidence>
<dbReference type="AlphaFoldDB" id="A0A6G0W3L8"/>
<dbReference type="Gene3D" id="3.30.559.30">
    <property type="entry name" value="Nonribosomal peptide synthetase, condensation domain"/>
    <property type="match status" value="1"/>
</dbReference>
<sequence length="656" mass="74191">MLSSVERKSNRQKPYVSKCHWMRFSKNSRRLTVKPKQAEDICNRERDCKRAIGFSLSRYITEGEADWIQRELESNPINFGHQLSSLVKEAPTLLPQFIRLRLLCRWFRATWGSATPFCKLYRNMFGHKFSLDLLQDDFNDVRSSSDLVDHSHELDDDEVCVLASDAEAILSLGEVVLGTLAPLYYKSDAALNVATNFPIFSIPTRGGNRLLASTNIKQVLTTSSFSSKLWEQVRDLLETAASAAQQQFEADTSENEVEMEECPASTLMAEWARDMDKMLMLDLSAAAIFKDKTHLIGFYTPAHVDKESLHNVVSDQLPVYMVPAVWVGLDVMPMSTNDKIDKKALEQYDFEMEADDLVTENEHKLAKVWSEVLGVPLTSIHRQTSFFALGGDSISVITVVSACKQFGLYVSVPDFMRASILWRVAAVVSTSTADVWPSISLAQDVTDEIRNEWSSKLCMDNFLGYPVTPLQAGMIYATLLNPSAYVLQTPFKLKSMDTVQKLRCAFERVVATHEILRTTFVATSAGVYQVIPLDTWTVDIETTSASSLDEFLKSDYTRGFELGDKQFIRMRFVHIADNVYAVLTVHHALYDGWSLPMLLNDLKDAFYGATLMKRPNFRCVVDYVAAQDESKTQLFWHTYLYNVDDTSALSKVSNEN</sequence>
<dbReference type="EMBL" id="VJMJ01000382">
    <property type="protein sequence ID" value="KAF0721586.1"/>
    <property type="molecule type" value="Genomic_DNA"/>
</dbReference>
<comment type="caution">
    <text evidence="2">The sequence shown here is derived from an EMBL/GenBank/DDBJ whole genome shotgun (WGS) entry which is preliminary data.</text>
</comment>
<dbReference type="GO" id="GO:0005737">
    <property type="term" value="C:cytoplasm"/>
    <property type="evidence" value="ECO:0007669"/>
    <property type="project" value="TreeGrafter"/>
</dbReference>
<dbReference type="VEuPathDB" id="FungiDB:AeMF1_007164"/>
<proteinExistence type="predicted"/>
<dbReference type="InterPro" id="IPR009081">
    <property type="entry name" value="PP-bd_ACP"/>
</dbReference>
<dbReference type="Proteomes" id="UP000481153">
    <property type="component" value="Unassembled WGS sequence"/>
</dbReference>
<dbReference type="GO" id="GO:0043041">
    <property type="term" value="P:amino acid activation for nonribosomal peptide biosynthetic process"/>
    <property type="evidence" value="ECO:0007669"/>
    <property type="project" value="TreeGrafter"/>
</dbReference>
<reference evidence="2 3" key="1">
    <citation type="submission" date="2019-07" db="EMBL/GenBank/DDBJ databases">
        <title>Genomics analysis of Aphanomyces spp. identifies a new class of oomycete effector associated with host adaptation.</title>
        <authorList>
            <person name="Gaulin E."/>
        </authorList>
    </citation>
    <scope>NUCLEOTIDE SEQUENCE [LARGE SCALE GENOMIC DNA]</scope>
    <source>
        <strain evidence="2 3">ATCC 201684</strain>
    </source>
</reference>